<gene>
    <name evidence="1" type="ORF">C3729_01900</name>
</gene>
<dbReference type="Proteomes" id="UP000238565">
    <property type="component" value="Unassembled WGS sequence"/>
</dbReference>
<protein>
    <submittedName>
        <fullName evidence="1">Uncharacterized protein</fullName>
    </submittedName>
</protein>
<name>A0A2S7I896_9FLAO</name>
<dbReference type="AlphaFoldDB" id="A0A2S7I896"/>
<reference evidence="1 2" key="1">
    <citation type="submission" date="2018-02" db="EMBL/GenBank/DDBJ databases">
        <title>Draft genome sequence of bacterial isolates from marine environment.</title>
        <authorList>
            <person name="Singh S.K."/>
            <person name="Hill R."/>
            <person name="Major S."/>
            <person name="Cai H."/>
            <person name="Li Y."/>
        </authorList>
    </citation>
    <scope>NUCLEOTIDE SEQUENCE [LARGE SCALE GENOMIC DNA]</scope>
    <source>
        <strain evidence="1 2">IMET F</strain>
    </source>
</reference>
<evidence type="ECO:0000313" key="2">
    <source>
        <dbReference type="Proteomes" id="UP000238565"/>
    </source>
</evidence>
<organism evidence="1 2">
    <name type="scientific">Cloacibacterium normanense</name>
    <dbReference type="NCBI Taxonomy" id="237258"/>
    <lineage>
        <taxon>Bacteria</taxon>
        <taxon>Pseudomonadati</taxon>
        <taxon>Bacteroidota</taxon>
        <taxon>Flavobacteriia</taxon>
        <taxon>Flavobacteriales</taxon>
        <taxon>Weeksellaceae</taxon>
    </lineage>
</organism>
<sequence length="172" mass="20796">MKFMINVSEEQILPEEKFLLIDSLYDFEFPKCINELKRERYSKKSDEEFELIKQEFESFLRENENPNLISVGMYKSYADINLPKTYDVIFDIRNKSRFWYQKTIVKYAYNYKDIFHTDLWQGHSSHLIIEIIGKPPIIFNELNINYKDTNKTCIGLCNKFDWEFIKQKNNNA</sequence>
<evidence type="ECO:0000313" key="1">
    <source>
        <dbReference type="EMBL" id="PPZ92784.1"/>
    </source>
</evidence>
<proteinExistence type="predicted"/>
<comment type="caution">
    <text evidence="1">The sequence shown here is derived from an EMBL/GenBank/DDBJ whole genome shotgun (WGS) entry which is preliminary data.</text>
</comment>
<dbReference type="RefSeq" id="WP_104792581.1">
    <property type="nucleotide sequence ID" value="NZ_PTPZ01000001.1"/>
</dbReference>
<accession>A0A2S7I896</accession>
<dbReference type="EMBL" id="PTPZ01000001">
    <property type="protein sequence ID" value="PPZ92784.1"/>
    <property type="molecule type" value="Genomic_DNA"/>
</dbReference>